<proteinExistence type="predicted"/>
<gene>
    <name evidence="2" type="ORF">GCM10007108_09980</name>
</gene>
<comment type="caution">
    <text evidence="2">The sequence shown here is derived from an EMBL/GenBank/DDBJ whole genome shotgun (WGS) entry which is preliminary data.</text>
</comment>
<feature type="transmembrane region" description="Helical" evidence="1">
    <location>
        <begin position="175"/>
        <end position="195"/>
    </location>
</feature>
<keyword evidence="3" id="KW-1185">Reference proteome</keyword>
<dbReference type="AlphaFoldDB" id="A0AA37BS82"/>
<evidence type="ECO:0000256" key="1">
    <source>
        <dbReference type="SAM" id="Phobius"/>
    </source>
</evidence>
<keyword evidence="1" id="KW-1133">Transmembrane helix</keyword>
<sequence>MYMMAVLAHLRKDLRISIRSNMYIAIISLWSFVSLVMALYIIDSSRHLTFSDLVAYRFIDNLMDMSVFLFLIPAILIPVEQESGMIDVYRGVHLPFSVIFTSKLVSCLVYFLTLVLSSIAMFSIAYAVSRASTVTLAVFGRGVLALLTAIPLLIFIFLPAFGYISALSYASSRRWVPILFSALMFFMLLFAVKNIDLFYEGYDSIGNSAMFHVPTFYYPLLVSFPASSIGILAEAYGLPTVNEKDLGQTTVIATPFFHAFLGESGYALWILAFFIIFISVSYLVGRLKYQYG</sequence>
<feature type="transmembrane region" description="Helical" evidence="1">
    <location>
        <begin position="62"/>
        <end position="79"/>
    </location>
</feature>
<organism evidence="2 3">
    <name type="scientific">Thermogymnomonas acidicola</name>
    <dbReference type="NCBI Taxonomy" id="399579"/>
    <lineage>
        <taxon>Archaea</taxon>
        <taxon>Methanobacteriati</taxon>
        <taxon>Thermoplasmatota</taxon>
        <taxon>Thermoplasmata</taxon>
        <taxon>Thermoplasmatales</taxon>
        <taxon>Thermogymnomonas</taxon>
    </lineage>
</organism>
<keyword evidence="1" id="KW-0472">Membrane</keyword>
<name>A0AA37BS82_9ARCH</name>
<reference evidence="2" key="2">
    <citation type="submission" date="2022-09" db="EMBL/GenBank/DDBJ databases">
        <authorList>
            <person name="Sun Q."/>
            <person name="Ohkuma M."/>
        </authorList>
    </citation>
    <scope>NUCLEOTIDE SEQUENCE</scope>
    <source>
        <strain evidence="2">JCM 13583</strain>
    </source>
</reference>
<evidence type="ECO:0000313" key="3">
    <source>
        <dbReference type="Proteomes" id="UP000632195"/>
    </source>
</evidence>
<evidence type="ECO:0000313" key="2">
    <source>
        <dbReference type="EMBL" id="GGM74022.1"/>
    </source>
</evidence>
<dbReference type="RefSeq" id="WP_188680837.1">
    <property type="nucleotide sequence ID" value="NZ_BMNY01000001.1"/>
</dbReference>
<keyword evidence="1" id="KW-0812">Transmembrane</keyword>
<feature type="transmembrane region" description="Helical" evidence="1">
    <location>
        <begin position="266"/>
        <end position="285"/>
    </location>
</feature>
<protein>
    <submittedName>
        <fullName evidence="2">Uncharacterized protein</fullName>
    </submittedName>
</protein>
<accession>A0AA37BS82</accession>
<reference evidence="2" key="1">
    <citation type="journal article" date="2014" name="Int. J. Syst. Evol. Microbiol.">
        <title>Complete genome sequence of Corynebacterium casei LMG S-19264T (=DSM 44701T), isolated from a smear-ripened cheese.</title>
        <authorList>
            <consortium name="US DOE Joint Genome Institute (JGI-PGF)"/>
            <person name="Walter F."/>
            <person name="Albersmeier A."/>
            <person name="Kalinowski J."/>
            <person name="Ruckert C."/>
        </authorList>
    </citation>
    <scope>NUCLEOTIDE SEQUENCE</scope>
    <source>
        <strain evidence="2">JCM 13583</strain>
    </source>
</reference>
<feature type="transmembrane region" description="Helical" evidence="1">
    <location>
        <begin position="146"/>
        <end position="169"/>
    </location>
</feature>
<dbReference type="Proteomes" id="UP000632195">
    <property type="component" value="Unassembled WGS sequence"/>
</dbReference>
<dbReference type="EMBL" id="BMNY01000001">
    <property type="protein sequence ID" value="GGM74022.1"/>
    <property type="molecule type" value="Genomic_DNA"/>
</dbReference>
<feature type="transmembrane region" description="Helical" evidence="1">
    <location>
        <begin position="21"/>
        <end position="42"/>
    </location>
</feature>